<dbReference type="EMBL" id="JADNRY010000001">
    <property type="protein sequence ID" value="KAF9078576.1"/>
    <property type="molecule type" value="Genomic_DNA"/>
</dbReference>
<keyword evidence="3" id="KW-1185">Reference proteome</keyword>
<organism evidence="2 3">
    <name type="scientific">Rhodocollybia butyracea</name>
    <dbReference type="NCBI Taxonomy" id="206335"/>
    <lineage>
        <taxon>Eukaryota</taxon>
        <taxon>Fungi</taxon>
        <taxon>Dikarya</taxon>
        <taxon>Basidiomycota</taxon>
        <taxon>Agaricomycotina</taxon>
        <taxon>Agaricomycetes</taxon>
        <taxon>Agaricomycetidae</taxon>
        <taxon>Agaricales</taxon>
        <taxon>Marasmiineae</taxon>
        <taxon>Omphalotaceae</taxon>
        <taxon>Rhodocollybia</taxon>
    </lineage>
</organism>
<protein>
    <submittedName>
        <fullName evidence="2">Uncharacterized protein</fullName>
    </submittedName>
</protein>
<proteinExistence type="predicted"/>
<feature type="compositionally biased region" description="Pro residues" evidence="1">
    <location>
        <begin position="8"/>
        <end position="19"/>
    </location>
</feature>
<name>A0A9P5Q5N8_9AGAR</name>
<reference evidence="2" key="1">
    <citation type="submission" date="2020-11" db="EMBL/GenBank/DDBJ databases">
        <authorList>
            <consortium name="DOE Joint Genome Institute"/>
            <person name="Ahrendt S."/>
            <person name="Riley R."/>
            <person name="Andreopoulos W."/>
            <person name="Labutti K."/>
            <person name="Pangilinan J."/>
            <person name="Ruiz-Duenas F.J."/>
            <person name="Barrasa J.M."/>
            <person name="Sanchez-Garcia M."/>
            <person name="Camarero S."/>
            <person name="Miyauchi S."/>
            <person name="Serrano A."/>
            <person name="Linde D."/>
            <person name="Babiker R."/>
            <person name="Drula E."/>
            <person name="Ayuso-Fernandez I."/>
            <person name="Pacheco R."/>
            <person name="Padilla G."/>
            <person name="Ferreira P."/>
            <person name="Barriuso J."/>
            <person name="Kellner H."/>
            <person name="Castanera R."/>
            <person name="Alfaro M."/>
            <person name="Ramirez L."/>
            <person name="Pisabarro A.G."/>
            <person name="Kuo A."/>
            <person name="Tritt A."/>
            <person name="Lipzen A."/>
            <person name="He G."/>
            <person name="Yan M."/>
            <person name="Ng V."/>
            <person name="Cullen D."/>
            <person name="Martin F."/>
            <person name="Rosso M.-N."/>
            <person name="Henrissat B."/>
            <person name="Hibbett D."/>
            <person name="Martinez A.T."/>
            <person name="Grigoriev I.V."/>
        </authorList>
    </citation>
    <scope>NUCLEOTIDE SEQUENCE</scope>
    <source>
        <strain evidence="2">AH 40177</strain>
    </source>
</reference>
<dbReference type="AlphaFoldDB" id="A0A9P5Q5N8"/>
<evidence type="ECO:0000313" key="2">
    <source>
        <dbReference type="EMBL" id="KAF9078576.1"/>
    </source>
</evidence>
<evidence type="ECO:0000256" key="1">
    <source>
        <dbReference type="SAM" id="MobiDB-lite"/>
    </source>
</evidence>
<comment type="caution">
    <text evidence="2">The sequence shown here is derived from an EMBL/GenBank/DDBJ whole genome shotgun (WGS) entry which is preliminary data.</text>
</comment>
<evidence type="ECO:0000313" key="3">
    <source>
        <dbReference type="Proteomes" id="UP000772434"/>
    </source>
</evidence>
<sequence>MGNWPNAPHLPQPSQPNPFTPMMGDSGFTTSAKHSLPAPSAPAAKRPNMSANTTDVLFEGLQPSETPSANVHMGMLSAAFRVSGINPAHVVLRFKTYANAAYFMWNMDTNCPEVLTGMKVSPVAKATDNSITVFDSLANGSGNRRDRTPNIAALRAPGFGAGEGTMQGGCMPSPTSDVGPTDSMNIVSLPL</sequence>
<dbReference type="Proteomes" id="UP000772434">
    <property type="component" value="Unassembled WGS sequence"/>
</dbReference>
<feature type="compositionally biased region" description="Polar residues" evidence="1">
    <location>
        <begin position="173"/>
        <end position="184"/>
    </location>
</feature>
<feature type="region of interest" description="Disordered" evidence="1">
    <location>
        <begin position="1"/>
        <end position="48"/>
    </location>
</feature>
<feature type="region of interest" description="Disordered" evidence="1">
    <location>
        <begin position="164"/>
        <end position="184"/>
    </location>
</feature>
<gene>
    <name evidence="2" type="ORF">BDP27DRAFT_1459833</name>
</gene>
<accession>A0A9P5Q5N8</accession>